<protein>
    <recommendedName>
        <fullName evidence="1">Bacteriophage lambda Replication protein O N-terminal domain-containing protein</fullName>
    </recommendedName>
</protein>
<dbReference type="AlphaFoldDB" id="A0A1Y1QA62"/>
<comment type="caution">
    <text evidence="2">The sequence shown here is derived from an EMBL/GenBank/DDBJ whole genome shotgun (WGS) entry which is preliminary data.</text>
</comment>
<evidence type="ECO:0000259" key="1">
    <source>
        <dbReference type="Pfam" id="PF04492"/>
    </source>
</evidence>
<dbReference type="EMBL" id="MTEJ01000611">
    <property type="protein sequence ID" value="OQX00994.1"/>
    <property type="molecule type" value="Genomic_DNA"/>
</dbReference>
<name>A0A1Y1QA62_9GAMM</name>
<feature type="domain" description="Bacteriophage lambda Replication protein O N-terminal" evidence="1">
    <location>
        <begin position="20"/>
        <end position="86"/>
    </location>
</feature>
<dbReference type="GO" id="GO:0006260">
    <property type="term" value="P:DNA replication"/>
    <property type="evidence" value="ECO:0007669"/>
    <property type="project" value="InterPro"/>
</dbReference>
<dbReference type="Gene3D" id="1.10.10.10">
    <property type="entry name" value="Winged helix-like DNA-binding domain superfamily/Winged helix DNA-binding domain"/>
    <property type="match status" value="1"/>
</dbReference>
<evidence type="ECO:0000313" key="3">
    <source>
        <dbReference type="Proteomes" id="UP000192491"/>
    </source>
</evidence>
<organism evidence="2 3">
    <name type="scientific">Thiothrix lacustris</name>
    <dbReference type="NCBI Taxonomy" id="525917"/>
    <lineage>
        <taxon>Bacteria</taxon>
        <taxon>Pseudomonadati</taxon>
        <taxon>Pseudomonadota</taxon>
        <taxon>Gammaproteobacteria</taxon>
        <taxon>Thiotrichales</taxon>
        <taxon>Thiotrichaceae</taxon>
        <taxon>Thiothrix</taxon>
    </lineage>
</organism>
<evidence type="ECO:0000313" key="2">
    <source>
        <dbReference type="EMBL" id="OQX00994.1"/>
    </source>
</evidence>
<gene>
    <name evidence="2" type="ORF">BWK73_47360</name>
</gene>
<dbReference type="InterPro" id="IPR006497">
    <property type="entry name" value="Phage_lambda_VrpO_N"/>
</dbReference>
<proteinExistence type="predicted"/>
<dbReference type="Pfam" id="PF04492">
    <property type="entry name" value="Phage_rep_O"/>
    <property type="match status" value="1"/>
</dbReference>
<accession>A0A1Y1QA62</accession>
<dbReference type="Proteomes" id="UP000192491">
    <property type="component" value="Unassembled WGS sequence"/>
</dbReference>
<sequence length="293" mass="31785">MTTESPRLRETPAPSSHKTLLRHLLDAALDSTLTLNEWRVFAVMLRQTLGFGKRADPLTDGRIAQLAHIRKDRIKPAINGIVDKKLFASQPHAWLDYTYTIPAEFFDATPTTRFFAPSAPFNGSDSPPAGEIPHSTGTYREIPLQRANPTDDRHIEPTAILCPEPIDTATYAALLPALHKLSNTQAVDVLALVAAAILDGSVKTTPTRLGFGLIKAAQNGTLNTAPLRITPTPSPATLNLQAHQAAHDQAHFHWMASQLSEPPDTINPQFPTAHSVRVLNATAACSILAPFQA</sequence>
<reference evidence="2 3" key="1">
    <citation type="submission" date="2017-01" db="EMBL/GenBank/DDBJ databases">
        <title>Novel large sulfur bacteria in the metagenomes of groundwater-fed chemosynthetic microbial mats in the Lake Huron basin.</title>
        <authorList>
            <person name="Sharrar A.M."/>
            <person name="Flood B.E."/>
            <person name="Bailey J.V."/>
            <person name="Jones D.S."/>
            <person name="Biddanda B."/>
            <person name="Ruberg S.A."/>
            <person name="Marcus D.N."/>
            <person name="Dick G.J."/>
        </authorList>
    </citation>
    <scope>NUCLEOTIDE SEQUENCE [LARGE SCALE GENOMIC DNA]</scope>
    <source>
        <strain evidence="2">A8</strain>
    </source>
</reference>
<dbReference type="InterPro" id="IPR036388">
    <property type="entry name" value="WH-like_DNA-bd_sf"/>
</dbReference>